<keyword evidence="3" id="KW-0805">Transcription regulation</keyword>
<gene>
    <name evidence="8" type="ORF">M9978_12005</name>
</gene>
<dbReference type="InterPro" id="IPR039420">
    <property type="entry name" value="WalR-like"/>
</dbReference>
<sequence>MARIIYVEDDEIIAQLVQEILSEAGHIVGVIHHGELGHDTIYLKQPDLVILDRDLPGMEGVDILRSLKSFAGLYRTPILMLSANRSQKSIDEAMAAGARDYLVKPFEPAELVNRVEACLREEEPVFRRPRG</sequence>
<feature type="domain" description="Response regulatory" evidence="7">
    <location>
        <begin position="3"/>
        <end position="119"/>
    </location>
</feature>
<keyword evidence="2" id="KW-0902">Two-component regulatory system</keyword>
<proteinExistence type="predicted"/>
<dbReference type="EMBL" id="JAMLDX010000008">
    <property type="protein sequence ID" value="MCP3731152.1"/>
    <property type="molecule type" value="Genomic_DNA"/>
</dbReference>
<dbReference type="RefSeq" id="WP_254293471.1">
    <property type="nucleotide sequence ID" value="NZ_JAMLDX010000008.1"/>
</dbReference>
<evidence type="ECO:0000259" key="7">
    <source>
        <dbReference type="PROSITE" id="PS50110"/>
    </source>
</evidence>
<dbReference type="InterPro" id="IPR011006">
    <property type="entry name" value="CheY-like_superfamily"/>
</dbReference>
<evidence type="ECO:0000256" key="5">
    <source>
        <dbReference type="ARBA" id="ARBA00023163"/>
    </source>
</evidence>
<evidence type="ECO:0000256" key="6">
    <source>
        <dbReference type="PROSITE-ProRule" id="PRU00169"/>
    </source>
</evidence>
<dbReference type="Gene3D" id="3.40.50.2300">
    <property type="match status" value="1"/>
</dbReference>
<keyword evidence="4" id="KW-0238">DNA-binding</keyword>
<dbReference type="SMART" id="SM00448">
    <property type="entry name" value="REC"/>
    <property type="match status" value="1"/>
</dbReference>
<organism evidence="8 9">
    <name type="scientific">Sphingomonas tagetis</name>
    <dbReference type="NCBI Taxonomy" id="2949092"/>
    <lineage>
        <taxon>Bacteria</taxon>
        <taxon>Pseudomonadati</taxon>
        <taxon>Pseudomonadota</taxon>
        <taxon>Alphaproteobacteria</taxon>
        <taxon>Sphingomonadales</taxon>
        <taxon>Sphingomonadaceae</taxon>
        <taxon>Sphingomonas</taxon>
    </lineage>
</organism>
<dbReference type="GO" id="GO:0005829">
    <property type="term" value="C:cytosol"/>
    <property type="evidence" value="ECO:0007669"/>
    <property type="project" value="TreeGrafter"/>
</dbReference>
<accession>A0A9X2HK32</accession>
<dbReference type="GO" id="GO:0000156">
    <property type="term" value="F:phosphorelay response regulator activity"/>
    <property type="evidence" value="ECO:0007669"/>
    <property type="project" value="TreeGrafter"/>
</dbReference>
<dbReference type="GO" id="GO:0032993">
    <property type="term" value="C:protein-DNA complex"/>
    <property type="evidence" value="ECO:0007669"/>
    <property type="project" value="TreeGrafter"/>
</dbReference>
<dbReference type="PANTHER" id="PTHR48111:SF1">
    <property type="entry name" value="TWO-COMPONENT RESPONSE REGULATOR ORR33"/>
    <property type="match status" value="1"/>
</dbReference>
<evidence type="ECO:0000256" key="2">
    <source>
        <dbReference type="ARBA" id="ARBA00023012"/>
    </source>
</evidence>
<dbReference type="SUPFAM" id="SSF52172">
    <property type="entry name" value="CheY-like"/>
    <property type="match status" value="1"/>
</dbReference>
<evidence type="ECO:0000313" key="9">
    <source>
        <dbReference type="Proteomes" id="UP001139451"/>
    </source>
</evidence>
<protein>
    <submittedName>
        <fullName evidence="8">Response regulator transcription factor</fullName>
    </submittedName>
</protein>
<dbReference type="PANTHER" id="PTHR48111">
    <property type="entry name" value="REGULATOR OF RPOS"/>
    <property type="match status" value="1"/>
</dbReference>
<evidence type="ECO:0000256" key="3">
    <source>
        <dbReference type="ARBA" id="ARBA00023015"/>
    </source>
</evidence>
<comment type="caution">
    <text evidence="8">The sequence shown here is derived from an EMBL/GenBank/DDBJ whole genome shotgun (WGS) entry which is preliminary data.</text>
</comment>
<name>A0A9X2HK32_9SPHN</name>
<dbReference type="InterPro" id="IPR001789">
    <property type="entry name" value="Sig_transdc_resp-reg_receiver"/>
</dbReference>
<evidence type="ECO:0000256" key="1">
    <source>
        <dbReference type="ARBA" id="ARBA00022553"/>
    </source>
</evidence>
<evidence type="ECO:0000256" key="4">
    <source>
        <dbReference type="ARBA" id="ARBA00023125"/>
    </source>
</evidence>
<reference evidence="8" key="1">
    <citation type="submission" date="2022-05" db="EMBL/GenBank/DDBJ databases">
        <title>Sphingomonas sp. strain MG17 Genome sequencing and assembly.</title>
        <authorList>
            <person name="Kim I."/>
        </authorList>
    </citation>
    <scope>NUCLEOTIDE SEQUENCE</scope>
    <source>
        <strain evidence="8">MG17</strain>
    </source>
</reference>
<dbReference type="GO" id="GO:0000976">
    <property type="term" value="F:transcription cis-regulatory region binding"/>
    <property type="evidence" value="ECO:0007669"/>
    <property type="project" value="TreeGrafter"/>
</dbReference>
<dbReference type="GO" id="GO:0006355">
    <property type="term" value="P:regulation of DNA-templated transcription"/>
    <property type="evidence" value="ECO:0007669"/>
    <property type="project" value="TreeGrafter"/>
</dbReference>
<keyword evidence="5" id="KW-0804">Transcription</keyword>
<keyword evidence="1 6" id="KW-0597">Phosphoprotein</keyword>
<evidence type="ECO:0000313" key="8">
    <source>
        <dbReference type="EMBL" id="MCP3731152.1"/>
    </source>
</evidence>
<keyword evidence="9" id="KW-1185">Reference proteome</keyword>
<dbReference type="AlphaFoldDB" id="A0A9X2HK32"/>
<dbReference type="Pfam" id="PF00072">
    <property type="entry name" value="Response_reg"/>
    <property type="match status" value="1"/>
</dbReference>
<dbReference type="PROSITE" id="PS50110">
    <property type="entry name" value="RESPONSE_REGULATORY"/>
    <property type="match status" value="1"/>
</dbReference>
<dbReference type="Proteomes" id="UP001139451">
    <property type="component" value="Unassembled WGS sequence"/>
</dbReference>
<feature type="modified residue" description="4-aspartylphosphate" evidence="6">
    <location>
        <position position="52"/>
    </location>
</feature>